<protein>
    <submittedName>
        <fullName evidence="3">Potassium channel family protein</fullName>
    </submittedName>
</protein>
<evidence type="ECO:0000313" key="4">
    <source>
        <dbReference type="Proteomes" id="UP001597546"/>
    </source>
</evidence>
<feature type="transmembrane region" description="Helical" evidence="1">
    <location>
        <begin position="47"/>
        <end position="68"/>
    </location>
</feature>
<feature type="transmembrane region" description="Helical" evidence="1">
    <location>
        <begin position="165"/>
        <end position="187"/>
    </location>
</feature>
<dbReference type="Pfam" id="PF07885">
    <property type="entry name" value="Ion_trans_2"/>
    <property type="match status" value="1"/>
</dbReference>
<feature type="domain" description="Potassium channel" evidence="2">
    <location>
        <begin position="165"/>
        <end position="219"/>
    </location>
</feature>
<feature type="transmembrane region" description="Helical" evidence="1">
    <location>
        <begin position="199"/>
        <end position="218"/>
    </location>
</feature>
<dbReference type="Gene3D" id="1.10.287.70">
    <property type="match status" value="1"/>
</dbReference>
<keyword evidence="4" id="KW-1185">Reference proteome</keyword>
<evidence type="ECO:0000259" key="2">
    <source>
        <dbReference type="Pfam" id="PF07885"/>
    </source>
</evidence>
<keyword evidence="3" id="KW-0813">Transport</keyword>
<evidence type="ECO:0000256" key="1">
    <source>
        <dbReference type="SAM" id="Phobius"/>
    </source>
</evidence>
<dbReference type="SUPFAM" id="SSF81324">
    <property type="entry name" value="Voltage-gated potassium channels"/>
    <property type="match status" value="1"/>
</dbReference>
<keyword evidence="1" id="KW-0472">Membrane</keyword>
<reference evidence="4" key="1">
    <citation type="journal article" date="2019" name="Int. J. Syst. Evol. Microbiol.">
        <title>The Global Catalogue of Microorganisms (GCM) 10K type strain sequencing project: providing services to taxonomists for standard genome sequencing and annotation.</title>
        <authorList>
            <consortium name="The Broad Institute Genomics Platform"/>
            <consortium name="The Broad Institute Genome Sequencing Center for Infectious Disease"/>
            <person name="Wu L."/>
            <person name="Ma J."/>
        </authorList>
    </citation>
    <scope>NUCLEOTIDE SEQUENCE [LARGE SCALE GENOMIC DNA]</scope>
    <source>
        <strain evidence="4">KCTC 42456</strain>
    </source>
</reference>
<feature type="transmembrane region" description="Helical" evidence="1">
    <location>
        <begin position="138"/>
        <end position="159"/>
    </location>
</feature>
<proteinExistence type="predicted"/>
<comment type="caution">
    <text evidence="3">The sequence shown here is derived from an EMBL/GenBank/DDBJ whole genome shotgun (WGS) entry which is preliminary data.</text>
</comment>
<dbReference type="InterPro" id="IPR013099">
    <property type="entry name" value="K_chnl_dom"/>
</dbReference>
<gene>
    <name evidence="3" type="ORF">ACFSSE_10035</name>
</gene>
<keyword evidence="3" id="KW-0406">Ion transport</keyword>
<dbReference type="RefSeq" id="WP_379041370.1">
    <property type="nucleotide sequence ID" value="NZ_JBHSKW010000014.1"/>
</dbReference>
<feature type="transmembrane region" description="Helical" evidence="1">
    <location>
        <begin position="105"/>
        <end position="126"/>
    </location>
</feature>
<evidence type="ECO:0000313" key="3">
    <source>
        <dbReference type="EMBL" id="MFD2732040.1"/>
    </source>
</evidence>
<name>A0ABW5TS24_9SPHI</name>
<accession>A0ABW5TS24</accession>
<organism evidence="3 4">
    <name type="scientific">Pedobacter alpinus</name>
    <dbReference type="NCBI Taxonomy" id="1590643"/>
    <lineage>
        <taxon>Bacteria</taxon>
        <taxon>Pseudomonadati</taxon>
        <taxon>Bacteroidota</taxon>
        <taxon>Sphingobacteriia</taxon>
        <taxon>Sphingobacteriales</taxon>
        <taxon>Sphingobacteriaceae</taxon>
        <taxon>Pedobacter</taxon>
    </lineage>
</organism>
<keyword evidence="1" id="KW-1133">Transmembrane helix</keyword>
<sequence>MSRNLGKIFRGDHSFQEKKHAGFRSHLQKIAAVWNGNRKDDYGILRVFRLSLVSFLILFPGVFIDELFKNSTTLTRKLIVETYVILKIVFPVLVLLNGWYTNQIALLFCIYLLVETYLYLFSKIFIAEHHLQASHMRTLLLLTLNFLESGLTFAIIYLSGNYLNVQLLMPIDAIYYSFVTSATVGYGDMYPITVIGKRIALVQIFCSISYIVLFFNFFSAKANH</sequence>
<keyword evidence="3" id="KW-0407">Ion channel</keyword>
<feature type="transmembrane region" description="Helical" evidence="1">
    <location>
        <begin position="80"/>
        <end position="99"/>
    </location>
</feature>
<dbReference type="EMBL" id="JBHULV010000029">
    <property type="protein sequence ID" value="MFD2732040.1"/>
    <property type="molecule type" value="Genomic_DNA"/>
</dbReference>
<dbReference type="Proteomes" id="UP001597546">
    <property type="component" value="Unassembled WGS sequence"/>
</dbReference>
<keyword evidence="1" id="KW-0812">Transmembrane</keyword>
<dbReference type="GO" id="GO:0034220">
    <property type="term" value="P:monoatomic ion transmembrane transport"/>
    <property type="evidence" value="ECO:0007669"/>
    <property type="project" value="UniProtKB-KW"/>
</dbReference>